<reference evidence="1" key="1">
    <citation type="submission" date="2021-06" db="EMBL/GenBank/DDBJ databases">
        <authorList>
            <person name="Hodson N. C."/>
            <person name="Mongue J. A."/>
            <person name="Jaron S. K."/>
        </authorList>
    </citation>
    <scope>NUCLEOTIDE SEQUENCE</scope>
</reference>
<dbReference type="Proteomes" id="UP000708208">
    <property type="component" value="Unassembled WGS sequence"/>
</dbReference>
<organism evidence="1 2">
    <name type="scientific">Allacma fusca</name>
    <dbReference type="NCBI Taxonomy" id="39272"/>
    <lineage>
        <taxon>Eukaryota</taxon>
        <taxon>Metazoa</taxon>
        <taxon>Ecdysozoa</taxon>
        <taxon>Arthropoda</taxon>
        <taxon>Hexapoda</taxon>
        <taxon>Collembola</taxon>
        <taxon>Symphypleona</taxon>
        <taxon>Sminthuridae</taxon>
        <taxon>Allacma</taxon>
    </lineage>
</organism>
<sequence>MLTESTNGSLKLQMKQVSHESHGEYLCTAYNVAGVVQKKFTVIVEGDPEYMRREVLRTIVSLPSSGICSRDPHNRKWGSVRQEHFLETASVNCVNLQDI</sequence>
<evidence type="ECO:0000313" key="1">
    <source>
        <dbReference type="EMBL" id="CAG7719772.1"/>
    </source>
</evidence>
<dbReference type="EMBL" id="CAJVCH010064428">
    <property type="protein sequence ID" value="CAG7719772.1"/>
    <property type="molecule type" value="Genomic_DNA"/>
</dbReference>
<keyword evidence="2" id="KW-1185">Reference proteome</keyword>
<dbReference type="AlphaFoldDB" id="A0A8J2JJV7"/>
<accession>A0A8J2JJV7</accession>
<comment type="caution">
    <text evidence="1">The sequence shown here is derived from an EMBL/GenBank/DDBJ whole genome shotgun (WGS) entry which is preliminary data.</text>
</comment>
<name>A0A8J2JJV7_9HEXA</name>
<proteinExistence type="predicted"/>
<evidence type="ECO:0008006" key="3">
    <source>
        <dbReference type="Google" id="ProtNLM"/>
    </source>
</evidence>
<protein>
    <recommendedName>
        <fullName evidence="3">Immunoglobulin I-set domain-containing protein</fullName>
    </recommendedName>
</protein>
<gene>
    <name evidence="1" type="ORF">AFUS01_LOCUS9078</name>
</gene>
<evidence type="ECO:0000313" key="2">
    <source>
        <dbReference type="Proteomes" id="UP000708208"/>
    </source>
</evidence>